<dbReference type="InterPro" id="IPR036452">
    <property type="entry name" value="Ribo_hydro-like"/>
</dbReference>
<gene>
    <name evidence="1" type="ORF">Edafosvirus11_18</name>
</gene>
<evidence type="ECO:0000313" key="1">
    <source>
        <dbReference type="EMBL" id="AYV78383.1"/>
    </source>
</evidence>
<organism evidence="1">
    <name type="scientific">Edafosvirus sp</name>
    <dbReference type="NCBI Taxonomy" id="2487765"/>
    <lineage>
        <taxon>Viruses</taxon>
        <taxon>Varidnaviria</taxon>
        <taxon>Bamfordvirae</taxon>
        <taxon>Nucleocytoviricota</taxon>
        <taxon>Megaviricetes</taxon>
        <taxon>Imitervirales</taxon>
        <taxon>Mimiviridae</taxon>
        <taxon>Klosneuvirinae</taxon>
    </lineage>
</organism>
<dbReference type="Gene3D" id="3.90.245.10">
    <property type="entry name" value="Ribonucleoside hydrolase-like"/>
    <property type="match status" value="1"/>
</dbReference>
<proteinExistence type="predicted"/>
<sequence>MKDLRNKFMKDYELYPSFFGYPEGVRKSDEEKRFPEFLQAYIECYGKDKLNEMEVEYNGVEKLIELLKSYSPTNKLTVICMSPLHEIALIPVDLFPNMHIVAMNGGFEEDPSKKTINIPKAGNNGGICPGITDIVFKKLTESKTAMTLISSGLVRRKNCVLPLNIYNKWIKLLESDKVSKFTKAFFKDFEFCNHGNKLANHKNLCDPLTLYLAIFGNYKSYKVKTTINCELKILDYLKVSKEGNIFNMVHCEDYNTELVYDFNQNVCIDIVDRIENILFPYHKFQYPEKN</sequence>
<reference evidence="1" key="1">
    <citation type="submission" date="2018-10" db="EMBL/GenBank/DDBJ databases">
        <title>Hidden diversity of soil giant viruses.</title>
        <authorList>
            <person name="Schulz F."/>
            <person name="Alteio L."/>
            <person name="Goudeau D."/>
            <person name="Ryan E.M."/>
            <person name="Malmstrom R.R."/>
            <person name="Blanchard J."/>
            <person name="Woyke T."/>
        </authorList>
    </citation>
    <scope>NUCLEOTIDE SEQUENCE</scope>
    <source>
        <strain evidence="1">EDV1</strain>
    </source>
</reference>
<dbReference type="EMBL" id="MK072076">
    <property type="protein sequence ID" value="AYV78383.1"/>
    <property type="molecule type" value="Genomic_DNA"/>
</dbReference>
<name>A0A3G4ZXR0_9VIRU</name>
<accession>A0A3G4ZXR0</accession>
<dbReference type="GO" id="GO:0016799">
    <property type="term" value="F:hydrolase activity, hydrolyzing N-glycosyl compounds"/>
    <property type="evidence" value="ECO:0007669"/>
    <property type="project" value="InterPro"/>
</dbReference>
<protein>
    <submittedName>
        <fullName evidence="1">Uncharacterized protein</fullName>
    </submittedName>
</protein>